<evidence type="ECO:0000313" key="2">
    <source>
        <dbReference type="EMBL" id="QJB04014.1"/>
    </source>
</evidence>
<reference evidence="2" key="1">
    <citation type="submission" date="2020-03" db="EMBL/GenBank/DDBJ databases">
        <title>The deep terrestrial virosphere.</title>
        <authorList>
            <person name="Holmfeldt K."/>
            <person name="Nilsson E."/>
            <person name="Simone D."/>
            <person name="Lopez-Fernandez M."/>
            <person name="Wu X."/>
            <person name="de Brujin I."/>
            <person name="Lundin D."/>
            <person name="Andersson A."/>
            <person name="Bertilsson S."/>
            <person name="Dopson M."/>
        </authorList>
    </citation>
    <scope>NUCLEOTIDE SEQUENCE</scope>
    <source>
        <strain evidence="1">MM171A01234</strain>
        <strain evidence="2">MM171B00502</strain>
    </source>
</reference>
<evidence type="ECO:0000313" key="1">
    <source>
        <dbReference type="EMBL" id="QJA99277.1"/>
    </source>
</evidence>
<name>A0A6M3M9G9_9ZZZZ</name>
<sequence>MIDEERCRRRVKFLFEFGRRLTPAQLVDLWWKHQRSAEPCVRNFAEWAFCQAKLEIKCLRSMHTESRLLSSNIERWFEEAPKELLTGCWDVKVIGKAPVVKDSCTTTTTEPVGCEYLEPMELQTLTEKFEGE</sequence>
<dbReference type="EMBL" id="MT143639">
    <property type="protein sequence ID" value="QJA99277.1"/>
    <property type="molecule type" value="Genomic_DNA"/>
</dbReference>
<dbReference type="AlphaFoldDB" id="A0A6M3M9G9"/>
<proteinExistence type="predicted"/>
<gene>
    <name evidence="1" type="ORF">MM171A01234_0017</name>
    <name evidence="2" type="ORF">MM171B00502_0007</name>
</gene>
<protein>
    <submittedName>
        <fullName evidence="2">Uncharacterized protein</fullName>
    </submittedName>
</protein>
<organism evidence="2">
    <name type="scientific">viral metagenome</name>
    <dbReference type="NCBI Taxonomy" id="1070528"/>
    <lineage>
        <taxon>unclassified sequences</taxon>
        <taxon>metagenomes</taxon>
        <taxon>organismal metagenomes</taxon>
    </lineage>
</organism>
<accession>A0A6M3M9G9</accession>
<dbReference type="EMBL" id="MT143869">
    <property type="protein sequence ID" value="QJB04014.1"/>
    <property type="molecule type" value="Genomic_DNA"/>
</dbReference>